<evidence type="ECO:0000256" key="1">
    <source>
        <dbReference type="SAM" id="MobiDB-lite"/>
    </source>
</evidence>
<proteinExistence type="predicted"/>
<dbReference type="Proteomes" id="UP001589810">
    <property type="component" value="Unassembled WGS sequence"/>
</dbReference>
<feature type="compositionally biased region" description="Polar residues" evidence="1">
    <location>
        <begin position="538"/>
        <end position="550"/>
    </location>
</feature>
<feature type="compositionally biased region" description="Acidic residues" evidence="1">
    <location>
        <begin position="357"/>
        <end position="369"/>
    </location>
</feature>
<protein>
    <submittedName>
        <fullName evidence="2">Uncharacterized protein</fullName>
    </submittedName>
</protein>
<gene>
    <name evidence="2" type="ORF">ACFFH7_24170</name>
</gene>
<feature type="compositionally biased region" description="Pro residues" evidence="1">
    <location>
        <begin position="469"/>
        <end position="486"/>
    </location>
</feature>
<organism evidence="2 3">
    <name type="scientific">Kutzneria chonburiensis</name>
    <dbReference type="NCBI Taxonomy" id="1483604"/>
    <lineage>
        <taxon>Bacteria</taxon>
        <taxon>Bacillati</taxon>
        <taxon>Actinomycetota</taxon>
        <taxon>Actinomycetes</taxon>
        <taxon>Pseudonocardiales</taxon>
        <taxon>Pseudonocardiaceae</taxon>
        <taxon>Kutzneria</taxon>
    </lineage>
</organism>
<feature type="region of interest" description="Disordered" evidence="1">
    <location>
        <begin position="351"/>
        <end position="407"/>
    </location>
</feature>
<accession>A0ABV6MWS4</accession>
<feature type="compositionally biased region" description="Basic and acidic residues" evidence="1">
    <location>
        <begin position="386"/>
        <end position="400"/>
    </location>
</feature>
<reference evidence="2 3" key="1">
    <citation type="submission" date="2024-09" db="EMBL/GenBank/DDBJ databases">
        <authorList>
            <person name="Sun Q."/>
            <person name="Mori K."/>
        </authorList>
    </citation>
    <scope>NUCLEOTIDE SEQUENCE [LARGE SCALE GENOMIC DNA]</scope>
    <source>
        <strain evidence="2 3">TBRC 1432</strain>
    </source>
</reference>
<name>A0ABV6MWS4_9PSEU</name>
<dbReference type="RefSeq" id="WP_273936086.1">
    <property type="nucleotide sequence ID" value="NZ_CP097263.1"/>
</dbReference>
<evidence type="ECO:0000313" key="2">
    <source>
        <dbReference type="EMBL" id="MFC0544622.1"/>
    </source>
</evidence>
<dbReference type="EMBL" id="JBHLUD010000007">
    <property type="protein sequence ID" value="MFC0544622.1"/>
    <property type="molecule type" value="Genomic_DNA"/>
</dbReference>
<feature type="compositionally biased region" description="Pro residues" evidence="1">
    <location>
        <begin position="241"/>
        <end position="250"/>
    </location>
</feature>
<feature type="compositionally biased region" description="Acidic residues" evidence="1">
    <location>
        <begin position="519"/>
        <end position="531"/>
    </location>
</feature>
<evidence type="ECO:0000313" key="3">
    <source>
        <dbReference type="Proteomes" id="UP001589810"/>
    </source>
</evidence>
<sequence>MMWVFGQVWLLCLLAFVIGAGLDHFLFTRPLRKQVRQLEIQLAKAKRADAMPPPTPAETDVERTGIVADHPSSDLGWDPDRRPSWEREQESPRTLVAPTPEPDRGYGQPEPDRGYGQPEQDLGYAQAYEPEPPTTFDRPGPSAEPATSFEPLGAFDRPGPSAEPPTTFEPVGAFDRPAPSYDAAPAFEQPADHPAEPEPTPEPEPAVAQHEPEPEREPVVALEQPQPPADEQPTQIHAPIPAAPPIPNPSPAEMTAAINRLVGEANAAETTSILPPARDDHEDMELADVGPATPATGQLAHVPADDLEDEPLVDDVVDEELTESEREAAAETTGPVKVSVIAAAEKAVQERRLAGELAEDQDQDEDREDDRDQTPRHSLAPSEPAHAFEPEHAYEAEPFHPVEAYEAEHVDAFQPVHAYEPQPDAKLADAFHPVHAYAQQEPEAAEDGEVQLEALAEPIRLDPNQFGKPIPPGALTPPGSVTPPEPAESESPLPTRPARPEPAPIAAVSRPRSLFEPVLDPDGEDPYDDLDGFAPIQEPTTRSFSSTDSVPFTPILAPELLANEQPKPPVITSTPAGLPKRTVSSSWPRGGNGVGAGPQPFDPAPFRPRALGAMPRNTDAAPIRRPSSGGPRTPFGPGSALPKPDGSAPSDDFSVKAVLGSRTYHAAGSGDFDAVKAEVWFHSTDEAERAGFTPGS</sequence>
<feature type="region of interest" description="Disordered" evidence="1">
    <location>
        <begin position="438"/>
        <end position="653"/>
    </location>
</feature>
<feature type="compositionally biased region" description="Pro residues" evidence="1">
    <location>
        <begin position="494"/>
        <end position="503"/>
    </location>
</feature>
<keyword evidence="3" id="KW-1185">Reference proteome</keyword>
<feature type="region of interest" description="Disordered" evidence="1">
    <location>
        <begin position="45"/>
        <end position="310"/>
    </location>
</feature>
<comment type="caution">
    <text evidence="2">The sequence shown here is derived from an EMBL/GenBank/DDBJ whole genome shotgun (WGS) entry which is preliminary data.</text>
</comment>
<feature type="compositionally biased region" description="Basic and acidic residues" evidence="1">
    <location>
        <begin position="78"/>
        <end position="91"/>
    </location>
</feature>